<dbReference type="InterPro" id="IPR039418">
    <property type="entry name" value="LexA-like"/>
</dbReference>
<dbReference type="EMBL" id="LT629790">
    <property type="protein sequence ID" value="SDU61884.1"/>
    <property type="molecule type" value="Genomic_DNA"/>
</dbReference>
<gene>
    <name evidence="5" type="ORF">SAMN05216476_3691</name>
</gene>
<protein>
    <submittedName>
        <fullName evidence="5">Phage repressor protein C, contains Cro/C1-type HTH and peptisase s24 domains</fullName>
    </submittedName>
</protein>
<dbReference type="CDD" id="cd06529">
    <property type="entry name" value="S24_LexA-like"/>
    <property type="match status" value="1"/>
</dbReference>
<keyword evidence="3" id="KW-0804">Transcription</keyword>
<sequence length="298" mass="33307">MSTFSNKLNAGILAHMDIYEIRKRNLVKLIGNQRKGACAERWGMAPAHLSQILSDKTAKNLGDDVARRIESVEKLPRGWFDSIPLGEEISVSDLNGSAPEAGEEIEVAALSAADLVRQMLAKQGKGLSDQARQRLLAIAEADDGGALEIDYYRPGAVGDEVWIAHYDVRAAMGGGQIPHDYPEMLQDVRVSPQHLREIGVEFKEHFHLKIVTGWGQSMAPTIKHRDPLLVDISIREFVGDGIYMFSWEGHLYIKRLQWLGDDQLSMISDNALHPPRTIRADETYIQARVLLVWNAHLV</sequence>
<dbReference type="InterPro" id="IPR015927">
    <property type="entry name" value="Peptidase_S24_S26A/B/C"/>
</dbReference>
<dbReference type="InterPro" id="IPR036286">
    <property type="entry name" value="LexA/Signal_pep-like_sf"/>
</dbReference>
<keyword evidence="1" id="KW-0805">Transcription regulation</keyword>
<dbReference type="PANTHER" id="PTHR40661">
    <property type="match status" value="1"/>
</dbReference>
<dbReference type="GO" id="GO:0003677">
    <property type="term" value="F:DNA binding"/>
    <property type="evidence" value="ECO:0007669"/>
    <property type="project" value="UniProtKB-KW"/>
</dbReference>
<feature type="domain" description="Peptidase S24/S26A/S26B/S26C" evidence="4">
    <location>
        <begin position="203"/>
        <end position="289"/>
    </location>
</feature>
<evidence type="ECO:0000259" key="4">
    <source>
        <dbReference type="Pfam" id="PF00717"/>
    </source>
</evidence>
<keyword evidence="2" id="KW-0238">DNA-binding</keyword>
<evidence type="ECO:0000256" key="2">
    <source>
        <dbReference type="ARBA" id="ARBA00023125"/>
    </source>
</evidence>
<dbReference type="PANTHER" id="PTHR40661:SF3">
    <property type="entry name" value="FELS-1 PROPHAGE TRANSCRIPTIONAL REGULATOR"/>
    <property type="match status" value="1"/>
</dbReference>
<evidence type="ECO:0000256" key="1">
    <source>
        <dbReference type="ARBA" id="ARBA00023015"/>
    </source>
</evidence>
<reference evidence="5 6" key="1">
    <citation type="submission" date="2016-10" db="EMBL/GenBank/DDBJ databases">
        <authorList>
            <person name="Varghese N."/>
            <person name="Submissions S."/>
        </authorList>
    </citation>
    <scope>NUCLEOTIDE SEQUENCE [LARGE SCALE GENOMIC DNA]</scope>
    <source>
        <strain evidence="5 6">DSM 16733</strain>
    </source>
</reference>
<evidence type="ECO:0000313" key="6">
    <source>
        <dbReference type="Proteomes" id="UP000183772"/>
    </source>
</evidence>
<dbReference type="Pfam" id="PF00717">
    <property type="entry name" value="Peptidase_S24"/>
    <property type="match status" value="1"/>
</dbReference>
<dbReference type="AlphaFoldDB" id="A0AAX2DEZ7"/>
<proteinExistence type="predicted"/>
<evidence type="ECO:0000313" key="5">
    <source>
        <dbReference type="EMBL" id="SDU61884.1"/>
    </source>
</evidence>
<dbReference type="SUPFAM" id="SSF51306">
    <property type="entry name" value="LexA/Signal peptidase"/>
    <property type="match status" value="1"/>
</dbReference>
<keyword evidence="6" id="KW-1185">Reference proteome</keyword>
<dbReference type="Gene3D" id="2.10.109.10">
    <property type="entry name" value="Umud Fragment, subunit A"/>
    <property type="match status" value="1"/>
</dbReference>
<evidence type="ECO:0000256" key="3">
    <source>
        <dbReference type="ARBA" id="ARBA00023163"/>
    </source>
</evidence>
<accession>A0AAX2DEZ7</accession>
<dbReference type="Proteomes" id="UP000183772">
    <property type="component" value="Chromosome I"/>
</dbReference>
<organism evidence="5 6">
    <name type="scientific">Pseudomonas mediterranea</name>
    <dbReference type="NCBI Taxonomy" id="183795"/>
    <lineage>
        <taxon>Bacteria</taxon>
        <taxon>Pseudomonadati</taxon>
        <taxon>Pseudomonadota</taxon>
        <taxon>Gammaproteobacteria</taxon>
        <taxon>Pseudomonadales</taxon>
        <taxon>Pseudomonadaceae</taxon>
        <taxon>Pseudomonas</taxon>
    </lineage>
</organism>
<name>A0AAX2DEZ7_9PSED</name>